<accession>A0AAV9D017</accession>
<gene>
    <name evidence="2" type="ORF">QJS10_CPA16g01414</name>
</gene>
<evidence type="ECO:0000313" key="3">
    <source>
        <dbReference type="Proteomes" id="UP001180020"/>
    </source>
</evidence>
<proteinExistence type="predicted"/>
<sequence>MADYSSYSNGVYTKGRFGGRFQARDATAYTRAGDQVNGWNNPGEAYRDHMCRPVIVDVDGRLLPIVLNCPRNKDGTTGTIETVLEQKPGRAYREETTTITEFNNGVQTTASIRSKTGFPGGMFQRQAKSPNGYPGYDDSFGRKESDFEQKEMGSGDWSGYGHSRWGAPQGYEGSLSKPMRDVGDAVDYVKESARPFSGTTTSAPRQYFASRPSFPASEMDSGTGNIDSKEAARRYNGRFL</sequence>
<reference evidence="2" key="1">
    <citation type="journal article" date="2023" name="Nat. Commun.">
        <title>Diploid and tetraploid genomes of Acorus and the evolution of monocots.</title>
        <authorList>
            <person name="Ma L."/>
            <person name="Liu K.W."/>
            <person name="Li Z."/>
            <person name="Hsiao Y.Y."/>
            <person name="Qi Y."/>
            <person name="Fu T."/>
            <person name="Tang G.D."/>
            <person name="Zhang D."/>
            <person name="Sun W.H."/>
            <person name="Liu D.K."/>
            <person name="Li Y."/>
            <person name="Chen G.Z."/>
            <person name="Liu X.D."/>
            <person name="Liao X.Y."/>
            <person name="Jiang Y.T."/>
            <person name="Yu X."/>
            <person name="Hao Y."/>
            <person name="Huang J."/>
            <person name="Zhao X.W."/>
            <person name="Ke S."/>
            <person name="Chen Y.Y."/>
            <person name="Wu W.L."/>
            <person name="Hsu J.L."/>
            <person name="Lin Y.F."/>
            <person name="Huang M.D."/>
            <person name="Li C.Y."/>
            <person name="Huang L."/>
            <person name="Wang Z.W."/>
            <person name="Zhao X."/>
            <person name="Zhong W.Y."/>
            <person name="Peng D.H."/>
            <person name="Ahmad S."/>
            <person name="Lan S."/>
            <person name="Zhang J.S."/>
            <person name="Tsai W.C."/>
            <person name="Van de Peer Y."/>
            <person name="Liu Z.J."/>
        </authorList>
    </citation>
    <scope>NUCLEOTIDE SEQUENCE</scope>
    <source>
        <strain evidence="2">CP</strain>
    </source>
</reference>
<protein>
    <submittedName>
        <fullName evidence="2">Uncharacterized protein</fullName>
    </submittedName>
</protein>
<keyword evidence="3" id="KW-1185">Reference proteome</keyword>
<dbReference type="Proteomes" id="UP001180020">
    <property type="component" value="Unassembled WGS sequence"/>
</dbReference>
<evidence type="ECO:0000313" key="2">
    <source>
        <dbReference type="EMBL" id="KAK1294846.1"/>
    </source>
</evidence>
<feature type="region of interest" description="Disordered" evidence="1">
    <location>
        <begin position="195"/>
        <end position="240"/>
    </location>
</feature>
<name>A0AAV9D017_ACOCL</name>
<comment type="caution">
    <text evidence="2">The sequence shown here is derived from an EMBL/GenBank/DDBJ whole genome shotgun (WGS) entry which is preliminary data.</text>
</comment>
<organism evidence="2 3">
    <name type="scientific">Acorus calamus</name>
    <name type="common">Sweet flag</name>
    <dbReference type="NCBI Taxonomy" id="4465"/>
    <lineage>
        <taxon>Eukaryota</taxon>
        <taxon>Viridiplantae</taxon>
        <taxon>Streptophyta</taxon>
        <taxon>Embryophyta</taxon>
        <taxon>Tracheophyta</taxon>
        <taxon>Spermatophyta</taxon>
        <taxon>Magnoliopsida</taxon>
        <taxon>Liliopsida</taxon>
        <taxon>Acoraceae</taxon>
        <taxon>Acorus</taxon>
    </lineage>
</organism>
<dbReference type="AlphaFoldDB" id="A0AAV9D017"/>
<evidence type="ECO:0000256" key="1">
    <source>
        <dbReference type="SAM" id="MobiDB-lite"/>
    </source>
</evidence>
<dbReference type="EMBL" id="JAUJYO010000016">
    <property type="protein sequence ID" value="KAK1294846.1"/>
    <property type="molecule type" value="Genomic_DNA"/>
</dbReference>
<reference evidence="2" key="2">
    <citation type="submission" date="2023-06" db="EMBL/GenBank/DDBJ databases">
        <authorList>
            <person name="Ma L."/>
            <person name="Liu K.-W."/>
            <person name="Li Z."/>
            <person name="Hsiao Y.-Y."/>
            <person name="Qi Y."/>
            <person name="Fu T."/>
            <person name="Tang G."/>
            <person name="Zhang D."/>
            <person name="Sun W.-H."/>
            <person name="Liu D.-K."/>
            <person name="Li Y."/>
            <person name="Chen G.-Z."/>
            <person name="Liu X.-D."/>
            <person name="Liao X.-Y."/>
            <person name="Jiang Y.-T."/>
            <person name="Yu X."/>
            <person name="Hao Y."/>
            <person name="Huang J."/>
            <person name="Zhao X.-W."/>
            <person name="Ke S."/>
            <person name="Chen Y.-Y."/>
            <person name="Wu W.-L."/>
            <person name="Hsu J.-L."/>
            <person name="Lin Y.-F."/>
            <person name="Huang M.-D."/>
            <person name="Li C.-Y."/>
            <person name="Huang L."/>
            <person name="Wang Z.-W."/>
            <person name="Zhao X."/>
            <person name="Zhong W.-Y."/>
            <person name="Peng D.-H."/>
            <person name="Ahmad S."/>
            <person name="Lan S."/>
            <person name="Zhang J.-S."/>
            <person name="Tsai W.-C."/>
            <person name="Van De Peer Y."/>
            <person name="Liu Z.-J."/>
        </authorList>
    </citation>
    <scope>NUCLEOTIDE SEQUENCE</scope>
    <source>
        <strain evidence="2">CP</strain>
        <tissue evidence="2">Leaves</tissue>
    </source>
</reference>